<evidence type="ECO:0000256" key="1">
    <source>
        <dbReference type="SAM" id="MobiDB-lite"/>
    </source>
</evidence>
<gene>
    <name evidence="2" type="primary">OSJNBa0075J06.9</name>
</gene>
<evidence type="ECO:0008006" key="4">
    <source>
        <dbReference type="Google" id="ProtNLM"/>
    </source>
</evidence>
<feature type="compositionally biased region" description="Polar residues" evidence="1">
    <location>
        <begin position="262"/>
        <end position="271"/>
    </location>
</feature>
<accession>Q6F2P1</accession>
<sequence length="271" mass="30575">MVTCCGAVSCGYSAPGLEWYIPGLELELCSRDGCSEWLGLCNRITHDRHEEKCRVKVTLNSNSEDIPSVMFEAGGRNYIHACQEVARIAIGELRDRYSDQLADTEYRYHPRQPQGSDCGSYLETEGIENDATTRHLVEMLWAMDETRAETVLAAQDREDRNRGKICKLEDKVDRLEKELAALKGEAPPQKARIRLTARKRALFVPRYQLAPKVRVVEKEVTPALADPPVVNVSDDEGEESKRTHSKVEWGATQDDEDEPNEPSINSDARKN</sequence>
<name>Q6F2P1_ORYSJ</name>
<dbReference type="EMBL" id="AC136220">
    <property type="protein sequence ID" value="AAT73684.1"/>
    <property type="molecule type" value="Genomic_DNA"/>
</dbReference>
<organism evidence="2 3">
    <name type="scientific">Oryza sativa subsp. japonica</name>
    <name type="common">Rice</name>
    <dbReference type="NCBI Taxonomy" id="39947"/>
    <lineage>
        <taxon>Eukaryota</taxon>
        <taxon>Viridiplantae</taxon>
        <taxon>Streptophyta</taxon>
        <taxon>Embryophyta</taxon>
        <taxon>Tracheophyta</taxon>
        <taxon>Spermatophyta</taxon>
        <taxon>Magnoliopsida</taxon>
        <taxon>Liliopsida</taxon>
        <taxon>Poales</taxon>
        <taxon>Poaceae</taxon>
        <taxon>BOP clade</taxon>
        <taxon>Oryzoideae</taxon>
        <taxon>Oryzeae</taxon>
        <taxon>Oryzinae</taxon>
        <taxon>Oryza</taxon>
        <taxon>Oryza sativa</taxon>
    </lineage>
</organism>
<feature type="region of interest" description="Disordered" evidence="1">
    <location>
        <begin position="224"/>
        <end position="271"/>
    </location>
</feature>
<reference evidence="3" key="2">
    <citation type="journal article" date="2008" name="Nucleic Acids Res.">
        <title>The rice annotation project database (RAP-DB): 2008 update.</title>
        <authorList>
            <consortium name="The rice annotation project (RAP)"/>
        </authorList>
    </citation>
    <scope>GENOME REANNOTATION</scope>
    <source>
        <strain evidence="3">cv. Nipponbare</strain>
    </source>
</reference>
<evidence type="ECO:0000313" key="2">
    <source>
        <dbReference type="EMBL" id="AAT73684.1"/>
    </source>
</evidence>
<protein>
    <recommendedName>
        <fullName evidence="4">Retrotransposon protein, putative, Ty3-gypsy subclass</fullName>
    </recommendedName>
</protein>
<dbReference type="AlphaFoldDB" id="Q6F2P1"/>
<dbReference type="Proteomes" id="UP000000763">
    <property type="component" value="Chromosome 5"/>
</dbReference>
<evidence type="ECO:0000313" key="3">
    <source>
        <dbReference type="Proteomes" id="UP000000763"/>
    </source>
</evidence>
<reference evidence="3" key="1">
    <citation type="journal article" date="2005" name="Nature">
        <title>The map-based sequence of the rice genome.</title>
        <authorList>
            <consortium name="International rice genome sequencing project (IRGSP)"/>
            <person name="Matsumoto T."/>
            <person name="Wu J."/>
            <person name="Kanamori H."/>
            <person name="Katayose Y."/>
            <person name="Fujisawa M."/>
            <person name="Namiki N."/>
            <person name="Mizuno H."/>
            <person name="Yamamoto K."/>
            <person name="Antonio B.A."/>
            <person name="Baba T."/>
            <person name="Sakata K."/>
            <person name="Nagamura Y."/>
            <person name="Aoki H."/>
            <person name="Arikawa K."/>
            <person name="Arita K."/>
            <person name="Bito T."/>
            <person name="Chiden Y."/>
            <person name="Fujitsuka N."/>
            <person name="Fukunaka R."/>
            <person name="Hamada M."/>
            <person name="Harada C."/>
            <person name="Hayashi A."/>
            <person name="Hijishita S."/>
            <person name="Honda M."/>
            <person name="Hosokawa S."/>
            <person name="Ichikawa Y."/>
            <person name="Idonuma A."/>
            <person name="Iijima M."/>
            <person name="Ikeda M."/>
            <person name="Ikeno M."/>
            <person name="Ito K."/>
            <person name="Ito S."/>
            <person name="Ito T."/>
            <person name="Ito Y."/>
            <person name="Ito Y."/>
            <person name="Iwabuchi A."/>
            <person name="Kamiya K."/>
            <person name="Karasawa W."/>
            <person name="Kurita K."/>
            <person name="Katagiri S."/>
            <person name="Kikuta A."/>
            <person name="Kobayashi H."/>
            <person name="Kobayashi N."/>
            <person name="Machita K."/>
            <person name="Maehara T."/>
            <person name="Masukawa M."/>
            <person name="Mizubayashi T."/>
            <person name="Mukai Y."/>
            <person name="Nagasaki H."/>
            <person name="Nagata Y."/>
            <person name="Naito S."/>
            <person name="Nakashima M."/>
            <person name="Nakama Y."/>
            <person name="Nakamichi Y."/>
            <person name="Nakamura M."/>
            <person name="Meguro A."/>
            <person name="Negishi M."/>
            <person name="Ohta I."/>
            <person name="Ohta T."/>
            <person name="Okamoto M."/>
            <person name="Ono N."/>
            <person name="Saji S."/>
            <person name="Sakaguchi M."/>
            <person name="Sakai K."/>
            <person name="Shibata M."/>
            <person name="Shimokawa T."/>
            <person name="Song J."/>
            <person name="Takazaki Y."/>
            <person name="Terasawa K."/>
            <person name="Tsugane M."/>
            <person name="Tsuji K."/>
            <person name="Ueda S."/>
            <person name="Waki K."/>
            <person name="Yamagata H."/>
            <person name="Yamamoto M."/>
            <person name="Yamamoto S."/>
            <person name="Yamane H."/>
            <person name="Yoshiki S."/>
            <person name="Yoshihara R."/>
            <person name="Yukawa K."/>
            <person name="Zhong H."/>
            <person name="Yano M."/>
            <person name="Yuan Q."/>
            <person name="Ouyang S."/>
            <person name="Liu J."/>
            <person name="Jones K.M."/>
            <person name="Gansberger K."/>
            <person name="Moffat K."/>
            <person name="Hill J."/>
            <person name="Bera J."/>
            <person name="Fadrosh D."/>
            <person name="Jin S."/>
            <person name="Johri S."/>
            <person name="Kim M."/>
            <person name="Overton L."/>
            <person name="Reardon M."/>
            <person name="Tsitrin T."/>
            <person name="Vuong H."/>
            <person name="Weaver B."/>
            <person name="Ciecko A."/>
            <person name="Tallon L."/>
            <person name="Jackson J."/>
            <person name="Pai G."/>
            <person name="Aken S.V."/>
            <person name="Utterback T."/>
            <person name="Reidmuller S."/>
            <person name="Feldblyum T."/>
            <person name="Hsiao J."/>
            <person name="Zismann V."/>
            <person name="Iobst S."/>
            <person name="de Vazeille A.R."/>
            <person name="Buell C.R."/>
            <person name="Ying K."/>
            <person name="Li Y."/>
            <person name="Lu T."/>
            <person name="Huang Y."/>
            <person name="Zhao Q."/>
            <person name="Feng Q."/>
            <person name="Zhang L."/>
            <person name="Zhu J."/>
            <person name="Weng Q."/>
            <person name="Mu J."/>
            <person name="Lu Y."/>
            <person name="Fan D."/>
            <person name="Liu Y."/>
            <person name="Guan J."/>
            <person name="Zhang Y."/>
            <person name="Yu S."/>
            <person name="Liu X."/>
            <person name="Zhang Y."/>
            <person name="Hong G."/>
            <person name="Han B."/>
            <person name="Choisne N."/>
            <person name="Demange N."/>
            <person name="Orjeda G."/>
            <person name="Samain S."/>
            <person name="Cattolico L."/>
            <person name="Pelletier E."/>
            <person name="Couloux A."/>
            <person name="Segurens B."/>
            <person name="Wincker P."/>
            <person name="D'Hont A."/>
            <person name="Scarpelli C."/>
            <person name="Weissenbach J."/>
            <person name="Salanoubat M."/>
            <person name="Quetier F."/>
            <person name="Yu Y."/>
            <person name="Kim H.R."/>
            <person name="Rambo T."/>
            <person name="Currie J."/>
            <person name="Collura K."/>
            <person name="Luo M."/>
            <person name="Yang T."/>
            <person name="Ammiraju J.S.S."/>
            <person name="Engler F."/>
            <person name="Soderlund C."/>
            <person name="Wing R.A."/>
            <person name="Palmer L.E."/>
            <person name="de la Bastide M."/>
            <person name="Spiegel L."/>
            <person name="Nascimento L."/>
            <person name="Zutavern T."/>
            <person name="O'Shaughnessy A."/>
            <person name="Dike S."/>
            <person name="Dedhia N."/>
            <person name="Preston R."/>
            <person name="Balija V."/>
            <person name="McCombie W.R."/>
            <person name="Chow T."/>
            <person name="Chen H."/>
            <person name="Chung M."/>
            <person name="Chen C."/>
            <person name="Shaw J."/>
            <person name="Wu H."/>
            <person name="Hsiao K."/>
            <person name="Chao Y."/>
            <person name="Chu M."/>
            <person name="Cheng C."/>
            <person name="Hour A."/>
            <person name="Lee P."/>
            <person name="Lin S."/>
            <person name="Lin Y."/>
            <person name="Liou J."/>
            <person name="Liu S."/>
            <person name="Hsing Y."/>
            <person name="Raghuvanshi S."/>
            <person name="Mohanty A."/>
            <person name="Bharti A.K."/>
            <person name="Gaur A."/>
            <person name="Gupta V."/>
            <person name="Kumar D."/>
            <person name="Ravi V."/>
            <person name="Vij S."/>
            <person name="Kapur A."/>
            <person name="Khurana P."/>
            <person name="Khurana P."/>
            <person name="Khurana J.P."/>
            <person name="Tyagi A.K."/>
            <person name="Gaikwad K."/>
            <person name="Singh A."/>
            <person name="Dalal V."/>
            <person name="Srivastava S."/>
            <person name="Dixit A."/>
            <person name="Pal A.K."/>
            <person name="Ghazi I.A."/>
            <person name="Yadav M."/>
            <person name="Pandit A."/>
            <person name="Bhargava A."/>
            <person name="Sureshbabu K."/>
            <person name="Batra K."/>
            <person name="Sharma T.R."/>
            <person name="Mohapatra T."/>
            <person name="Singh N.K."/>
            <person name="Messing J."/>
            <person name="Nelson A.B."/>
            <person name="Fuks G."/>
            <person name="Kavchok S."/>
            <person name="Keizer G."/>
            <person name="Linton E."/>
            <person name="Llaca V."/>
            <person name="Song R."/>
            <person name="Tanyolac B."/>
            <person name="Young S."/>
            <person name="Ho-Il K."/>
            <person name="Hahn J.H."/>
            <person name="Sangsakoo G."/>
            <person name="Vanavichit A."/>
            <person name="de Mattos Luiz.A.T."/>
            <person name="Zimmer P.D."/>
            <person name="Malone G."/>
            <person name="Dellagostin O."/>
            <person name="de Oliveira A.C."/>
            <person name="Bevan M."/>
            <person name="Bancroft I."/>
            <person name="Minx P."/>
            <person name="Cordum H."/>
            <person name="Wilson R."/>
            <person name="Cheng Z."/>
            <person name="Jin W."/>
            <person name="Jiang J."/>
            <person name="Leong S.A."/>
            <person name="Iwama H."/>
            <person name="Gojobori T."/>
            <person name="Itoh T."/>
            <person name="Niimura Y."/>
            <person name="Fujii Y."/>
            <person name="Habara T."/>
            <person name="Sakai H."/>
            <person name="Sato Y."/>
            <person name="Wilson G."/>
            <person name="Kumar K."/>
            <person name="McCouch S."/>
            <person name="Juretic N."/>
            <person name="Hoen D."/>
            <person name="Wright S."/>
            <person name="Bruskiewich R."/>
            <person name="Bureau T."/>
            <person name="Miyao A."/>
            <person name="Hirochika H."/>
            <person name="Nishikawa T."/>
            <person name="Kadowaki K."/>
            <person name="Sugiura M."/>
            <person name="Burr B."/>
            <person name="Sasaki T."/>
        </authorList>
    </citation>
    <scope>NUCLEOTIDE SEQUENCE [LARGE SCALE GENOMIC DNA]</scope>
    <source>
        <strain evidence="3">cv. Nipponbare</strain>
    </source>
</reference>
<proteinExistence type="predicted"/>